<protein>
    <submittedName>
        <fullName evidence="3">Protease complex subunit PrcB family protein</fullName>
    </submittedName>
</protein>
<evidence type="ECO:0000313" key="3">
    <source>
        <dbReference type="EMBL" id="MBM6948766.1"/>
    </source>
</evidence>
<dbReference type="Proteomes" id="UP000705508">
    <property type="component" value="Unassembled WGS sequence"/>
</dbReference>
<evidence type="ECO:0000259" key="2">
    <source>
        <dbReference type="Pfam" id="PF14343"/>
    </source>
</evidence>
<gene>
    <name evidence="3" type="ORF">H6A20_08900</name>
</gene>
<sequence length="151" mass="16358">MCVGREVCVTGKMVGQRTARFFLPAAFLLALLSGGCGLYREEAGGWPRSYEETAEEELPEALKERISGEREEPFLAAYGDGTWLYIAVGYGRQETGGYTVRVESLTETEHTLRIRASLTGPGSDAEAAGAAGAPFAAVRTAYTEKRIISER</sequence>
<dbReference type="GO" id="GO:0006508">
    <property type="term" value="P:proteolysis"/>
    <property type="evidence" value="ECO:0007669"/>
    <property type="project" value="UniProtKB-KW"/>
</dbReference>
<dbReference type="Pfam" id="PF14343">
    <property type="entry name" value="PrcB_C"/>
    <property type="match status" value="1"/>
</dbReference>
<dbReference type="InterPro" id="IPR025748">
    <property type="entry name" value="PrcB_C_dom"/>
</dbReference>
<feature type="domain" description="PrcB C-terminal" evidence="2">
    <location>
        <begin position="84"/>
        <end position="140"/>
    </location>
</feature>
<organism evidence="3 4">
    <name type="scientific">Mordavella massiliensis</name>
    <dbReference type="NCBI Taxonomy" id="1871024"/>
    <lineage>
        <taxon>Bacteria</taxon>
        <taxon>Bacillati</taxon>
        <taxon>Bacillota</taxon>
        <taxon>Clostridia</taxon>
        <taxon>Eubacteriales</taxon>
        <taxon>Clostridiaceae</taxon>
        <taxon>Mordavella</taxon>
    </lineage>
</organism>
<evidence type="ECO:0000256" key="1">
    <source>
        <dbReference type="SAM" id="Phobius"/>
    </source>
</evidence>
<keyword evidence="3" id="KW-0645">Protease</keyword>
<proteinExistence type="predicted"/>
<feature type="transmembrane region" description="Helical" evidence="1">
    <location>
        <begin position="21"/>
        <end position="39"/>
    </location>
</feature>
<keyword evidence="1" id="KW-0812">Transmembrane</keyword>
<accession>A0A938XC22</accession>
<dbReference type="EMBL" id="JACJKS010000011">
    <property type="protein sequence ID" value="MBM6948766.1"/>
    <property type="molecule type" value="Genomic_DNA"/>
</dbReference>
<reference evidence="3" key="1">
    <citation type="submission" date="2020-08" db="EMBL/GenBank/DDBJ databases">
        <authorList>
            <person name="Cejkova D."/>
            <person name="Kubasova T."/>
            <person name="Jahodarova E."/>
            <person name="Rychlik I."/>
        </authorList>
    </citation>
    <scope>NUCLEOTIDE SEQUENCE</scope>
    <source>
        <strain evidence="3">An582</strain>
    </source>
</reference>
<keyword evidence="1" id="KW-1133">Transmembrane helix</keyword>
<name>A0A938XC22_9CLOT</name>
<evidence type="ECO:0000313" key="4">
    <source>
        <dbReference type="Proteomes" id="UP000705508"/>
    </source>
</evidence>
<keyword evidence="1" id="KW-0472">Membrane</keyword>
<comment type="caution">
    <text evidence="3">The sequence shown here is derived from an EMBL/GenBank/DDBJ whole genome shotgun (WGS) entry which is preliminary data.</text>
</comment>
<dbReference type="GO" id="GO:0008233">
    <property type="term" value="F:peptidase activity"/>
    <property type="evidence" value="ECO:0007669"/>
    <property type="project" value="UniProtKB-KW"/>
</dbReference>
<dbReference type="AlphaFoldDB" id="A0A938XC22"/>
<keyword evidence="3" id="KW-0378">Hydrolase</keyword>
<reference evidence="3" key="2">
    <citation type="journal article" date="2021" name="Sci. Rep.">
        <title>The distribution of antibiotic resistance genes in chicken gut microbiota commensals.</title>
        <authorList>
            <person name="Juricova H."/>
            <person name="Matiasovicova J."/>
            <person name="Kubasova T."/>
            <person name="Cejkova D."/>
            <person name="Rychlik I."/>
        </authorList>
    </citation>
    <scope>NUCLEOTIDE SEQUENCE</scope>
    <source>
        <strain evidence="3">An582</strain>
    </source>
</reference>